<dbReference type="GO" id="GO:0005975">
    <property type="term" value="P:carbohydrate metabolic process"/>
    <property type="evidence" value="ECO:0007669"/>
    <property type="project" value="InterPro"/>
</dbReference>
<keyword evidence="12" id="KW-1185">Reference proteome</keyword>
<keyword evidence="6" id="KW-0326">Glycosidase</keyword>
<dbReference type="EMBL" id="ALPT02000009">
    <property type="protein sequence ID" value="KGA98500.1"/>
    <property type="molecule type" value="Genomic_DNA"/>
</dbReference>
<dbReference type="PANTHER" id="PTHR43301:SF3">
    <property type="entry name" value="ARABINAN ENDO-1,5-ALPHA-L-ARABINOSIDASE A-RELATED"/>
    <property type="match status" value="1"/>
</dbReference>
<dbReference type="Pfam" id="PF13385">
    <property type="entry name" value="Laminin_G_3"/>
    <property type="match status" value="1"/>
</dbReference>
<dbReference type="GO" id="GO:0004553">
    <property type="term" value="F:hydrolase activity, hydrolyzing O-glycosyl compounds"/>
    <property type="evidence" value="ECO:0007669"/>
    <property type="project" value="InterPro"/>
</dbReference>
<dbReference type="InterPro" id="IPR006558">
    <property type="entry name" value="LamG-like"/>
</dbReference>
<evidence type="ECO:0000256" key="6">
    <source>
        <dbReference type="ARBA" id="ARBA00023295"/>
    </source>
</evidence>
<dbReference type="Pfam" id="PF16369">
    <property type="entry name" value="GH43_C"/>
    <property type="match status" value="1"/>
</dbReference>
<evidence type="ECO:0000256" key="1">
    <source>
        <dbReference type="ARBA" id="ARBA00004834"/>
    </source>
</evidence>
<dbReference type="InterPro" id="IPR013320">
    <property type="entry name" value="ConA-like_dom_sf"/>
</dbReference>
<dbReference type="SUPFAM" id="SSF49899">
    <property type="entry name" value="Concanavalin A-like lectins/glucanases"/>
    <property type="match status" value="1"/>
</dbReference>
<dbReference type="RefSeq" id="WP_004428206.1">
    <property type="nucleotide sequence ID" value="NZ_ALPT02000009.1"/>
</dbReference>
<dbReference type="Gene3D" id="2.60.40.1080">
    <property type="match status" value="1"/>
</dbReference>
<feature type="site" description="Important for catalytic activity, responsible for pKa modulation of the active site Glu and correct orientation of both the proton donor and substrate" evidence="8">
    <location>
        <position position="239"/>
    </location>
</feature>
<dbReference type="STRING" id="1218173.BALCAV_0203860"/>
<feature type="domain" description="LamG-like jellyroll fold" evidence="9">
    <location>
        <begin position="720"/>
        <end position="851"/>
    </location>
</feature>
<feature type="active site" description="Proton acceptor" evidence="7">
    <location>
        <position position="56"/>
    </location>
</feature>
<evidence type="ECO:0000313" key="10">
    <source>
        <dbReference type="EMBL" id="KGA98500.1"/>
    </source>
</evidence>
<evidence type="ECO:0000313" key="13">
    <source>
        <dbReference type="Proteomes" id="UP000297014"/>
    </source>
</evidence>
<dbReference type="InterPro" id="IPR050727">
    <property type="entry name" value="GH43_arabinanases"/>
</dbReference>
<dbReference type="PANTHER" id="PTHR43301">
    <property type="entry name" value="ARABINAN ENDO-1,5-ALPHA-L-ARABINOSIDASE"/>
    <property type="match status" value="1"/>
</dbReference>
<dbReference type="Proteomes" id="UP000002754">
    <property type="component" value="Unassembled WGS sequence"/>
</dbReference>
<sequence>MARIWKVSAFMLLLVLVVLVGVKDGSGASIEQEAEVTMSIKENESIQGFYNASVHDPSIVKADNIYYVIGSHIDGAKSTDLINWENYTNGYTTPGNTIFGDLSTNLAESFEWAGENDADSQGGYAVWAPEVIWNEHYLNEDGSKGAYMIYYSVSSTYIRSAVGYAVSKEIEGPFEYVDTIMYSGFYDHDAYDPNSDVNKNWIHTNIPSLIEDGIIDEPNPNWFTEQGGYNYRIYTNSIDANLFFDEKGKLWMTYGSWAGGIFIMEVDPETGQPLYPGEDGLTEDGRLIDRYFGTKIAGGYGHSIEGPYVYYDDVEGYYYLFATYGGLSSSGGYQMRTFRSKNPDGPYEDAAGKMAVFPDSLDDGTVRNKVDSYEHAEFGNKMIGNFLFEHKVGDEGTGEDYGYVSPGHNSVYMSEETGERFLVFHTRFPDRGEMHEVRVHQMFMNKNGWPVVAPYRHTGETLEKIHRKEVIGDYYLIEHGKEITSEIEKQKYITLTKNNKVTGDVKGSWKRTAHNLAELTIEGKVYEGVFLKQYNPGLERDVVTFTLMSKDGEMIWGSQLGERSSKEVTEDVLKDLTLGDTEQVISDLTLPTEGTRNAVISWESSDPAIITSTGQVTRPAAGEDEELATLTATITHGKETAKKTFEIRVLPYREKGLIAHYPFDRDLTDRTGNFGEGTITGERITYTGGSLSYETGVNQEAVVFDGGSGVRLPKGLIASDQYSVSLWVKPDELTTFTTTFFGARDENNWISLLPRGPIQEQTMLWSGSAQWYEATTGFSIKKGKWSHLAFTYNKGKVEVFINGSSHFSGEDFPNVFTTMKADFSLAVNWWDAPFVGLMDDLRIYEGALSENEIKHLFNHN</sequence>
<dbReference type="Gene3D" id="2.115.10.20">
    <property type="entry name" value="Glycosyl hydrolase domain, family 43"/>
    <property type="match status" value="1"/>
</dbReference>
<dbReference type="InterPro" id="IPR032291">
    <property type="entry name" value="Abn2_C"/>
</dbReference>
<reference evidence="11 13" key="2">
    <citation type="submission" date="2014-01" db="EMBL/GenBank/DDBJ databases">
        <title>Draft genome sequencing of Bacillus alcalophilus CGMCC 1.3604.</title>
        <authorList>
            <person name="Yang J."/>
            <person name="Diao L."/>
            <person name="Yang S."/>
        </authorList>
    </citation>
    <scope>NUCLEOTIDE SEQUENCE [LARGE SCALE GENOMIC DNA]</scope>
    <source>
        <strain evidence="11 13">CGMCC 1.3604</strain>
    </source>
</reference>
<dbReference type="Gene3D" id="2.40.128.10">
    <property type="match status" value="1"/>
</dbReference>
<comment type="similarity">
    <text evidence="2">Belongs to the glycosyl hydrolase 43 family.</text>
</comment>
<proteinExistence type="inferred from homology"/>
<keyword evidence="5" id="KW-1015">Disulfide bond</keyword>
<dbReference type="InterPro" id="IPR046780">
    <property type="entry name" value="aBig_2"/>
</dbReference>
<evidence type="ECO:0000256" key="8">
    <source>
        <dbReference type="PIRSR" id="PIRSR606710-2"/>
    </source>
</evidence>
<dbReference type="Pfam" id="PF20578">
    <property type="entry name" value="aBig_2"/>
    <property type="match status" value="1"/>
</dbReference>
<name>A0A094XI84_ALKAL</name>
<dbReference type="Gene3D" id="2.60.120.200">
    <property type="match status" value="1"/>
</dbReference>
<keyword evidence="4" id="KW-0378">Hydrolase</keyword>
<dbReference type="EMBL" id="JALP01000095">
    <property type="protein sequence ID" value="THG91037.1"/>
    <property type="molecule type" value="Genomic_DNA"/>
</dbReference>
<organism evidence="10 12">
    <name type="scientific">Alkalihalobacillus alcalophilus ATCC 27647 = CGMCC 1.3604</name>
    <dbReference type="NCBI Taxonomy" id="1218173"/>
    <lineage>
        <taxon>Bacteria</taxon>
        <taxon>Bacillati</taxon>
        <taxon>Bacillota</taxon>
        <taxon>Bacilli</taxon>
        <taxon>Bacillales</taxon>
        <taxon>Bacillaceae</taxon>
        <taxon>Alkalihalobacillus</taxon>
    </lineage>
</organism>
<evidence type="ECO:0000256" key="3">
    <source>
        <dbReference type="ARBA" id="ARBA00022729"/>
    </source>
</evidence>
<evidence type="ECO:0000256" key="7">
    <source>
        <dbReference type="PIRSR" id="PIRSR606710-1"/>
    </source>
</evidence>
<accession>A0A094XI84</accession>
<evidence type="ECO:0000256" key="2">
    <source>
        <dbReference type="ARBA" id="ARBA00009865"/>
    </source>
</evidence>
<comment type="pathway">
    <text evidence="1">Glycan metabolism; L-arabinan degradation.</text>
</comment>
<dbReference type="SMART" id="SM00560">
    <property type="entry name" value="LamGL"/>
    <property type="match status" value="1"/>
</dbReference>
<evidence type="ECO:0000259" key="9">
    <source>
        <dbReference type="SMART" id="SM00560"/>
    </source>
</evidence>
<evidence type="ECO:0000256" key="5">
    <source>
        <dbReference type="ARBA" id="ARBA00023157"/>
    </source>
</evidence>
<dbReference type="eggNOG" id="COG3507">
    <property type="taxonomic scope" value="Bacteria"/>
</dbReference>
<dbReference type="Proteomes" id="UP000297014">
    <property type="component" value="Unassembled WGS sequence"/>
</dbReference>
<feature type="active site" description="Proton donor" evidence="7">
    <location>
        <position position="305"/>
    </location>
</feature>
<dbReference type="SUPFAM" id="SSF75005">
    <property type="entry name" value="Arabinanase/levansucrase/invertase"/>
    <property type="match status" value="1"/>
</dbReference>
<reference evidence="10 12" key="1">
    <citation type="journal article" date="2014" name="Genome Announc.">
        <title>Draft Genome Sequence of Bacillus alcalophilus AV1934, a Classic Alkaliphile Isolated from Human Feces in 1934.</title>
        <authorList>
            <person name="Attie O."/>
            <person name="Jayaprakash A."/>
            <person name="Shah H."/>
            <person name="Paulsen I.T."/>
            <person name="Morino M."/>
            <person name="Takahashi Y."/>
            <person name="Narumi I."/>
            <person name="Sachidanandam R."/>
            <person name="Satoh K."/>
            <person name="Ito M."/>
            <person name="Krulwich T.A."/>
        </authorList>
    </citation>
    <scope>NUCLEOTIDE SEQUENCE [LARGE SCALE GENOMIC DNA]</scope>
    <source>
        <strain evidence="10 12">AV1934</strain>
    </source>
</reference>
<evidence type="ECO:0000313" key="11">
    <source>
        <dbReference type="EMBL" id="THG91037.1"/>
    </source>
</evidence>
<keyword evidence="3" id="KW-0732">Signal</keyword>
<evidence type="ECO:0000313" key="12">
    <source>
        <dbReference type="Proteomes" id="UP000002754"/>
    </source>
</evidence>
<gene>
    <name evidence="11" type="ORF">AJ85_07515</name>
    <name evidence="10" type="ORF">BALCAV_0203860</name>
</gene>
<dbReference type="AlphaFoldDB" id="A0A094XI84"/>
<dbReference type="InterPro" id="IPR006710">
    <property type="entry name" value="Glyco_hydro_43"/>
</dbReference>
<dbReference type="CDD" id="cd18832">
    <property type="entry name" value="GH43_GsAbnA-like"/>
    <property type="match status" value="1"/>
</dbReference>
<protein>
    <submittedName>
        <fullName evidence="10">Arabinanase</fullName>
    </submittedName>
</protein>
<dbReference type="InterPro" id="IPR023296">
    <property type="entry name" value="Glyco_hydro_beta-prop_sf"/>
</dbReference>
<dbReference type="Pfam" id="PF04616">
    <property type="entry name" value="Glyco_hydro_43"/>
    <property type="match status" value="1"/>
</dbReference>
<comment type="caution">
    <text evidence="10">The sequence shown here is derived from an EMBL/GenBank/DDBJ whole genome shotgun (WGS) entry which is preliminary data.</text>
</comment>
<evidence type="ECO:0000256" key="4">
    <source>
        <dbReference type="ARBA" id="ARBA00022801"/>
    </source>
</evidence>